<keyword evidence="4" id="KW-0112">Calmodulin-binding</keyword>
<evidence type="ECO:0000256" key="3">
    <source>
        <dbReference type="ARBA" id="ARBA00022737"/>
    </source>
</evidence>
<evidence type="ECO:0000256" key="2">
    <source>
        <dbReference type="ARBA" id="ARBA00022490"/>
    </source>
</evidence>
<feature type="compositionally biased region" description="Polar residues" evidence="5">
    <location>
        <begin position="607"/>
        <end position="618"/>
    </location>
</feature>
<dbReference type="PROSITE" id="PS50096">
    <property type="entry name" value="IQ"/>
    <property type="match status" value="8"/>
</dbReference>
<protein>
    <submittedName>
        <fullName evidence="6">Uncharacterized protein</fullName>
    </submittedName>
</protein>
<dbReference type="OrthoDB" id="252964at2759"/>
<dbReference type="InterPro" id="IPR027417">
    <property type="entry name" value="P-loop_NTPase"/>
</dbReference>
<comment type="subcellular location">
    <subcellularLocation>
        <location evidence="1">Cytoplasm</location>
    </subcellularLocation>
</comment>
<evidence type="ECO:0000256" key="4">
    <source>
        <dbReference type="ARBA" id="ARBA00022860"/>
    </source>
</evidence>
<dbReference type="FunFam" id="1.20.5.190:FF:000055">
    <property type="entry name" value="Putative microtubule-associated protein futsch"/>
    <property type="match status" value="1"/>
</dbReference>
<dbReference type="OMA" id="AVWKGHC"/>
<dbReference type="PANTHER" id="PTHR22706">
    <property type="entry name" value="ASSEMBLY FACTOR FOR SPINDLE MICROTUBULES"/>
    <property type="match status" value="1"/>
</dbReference>
<dbReference type="SMART" id="SM00015">
    <property type="entry name" value="IQ"/>
    <property type="match status" value="8"/>
</dbReference>
<keyword evidence="3" id="KW-0677">Repeat</keyword>
<dbReference type="InterPro" id="IPR000048">
    <property type="entry name" value="IQ_motif_EF-hand-BS"/>
</dbReference>
<dbReference type="Pfam" id="PF00612">
    <property type="entry name" value="IQ"/>
    <property type="match status" value="7"/>
</dbReference>
<dbReference type="PANTHER" id="PTHR22706:SF1">
    <property type="entry name" value="ASSEMBLY FACTOR FOR SPINDLE MICROTUBULES"/>
    <property type="match status" value="1"/>
</dbReference>
<keyword evidence="2" id="KW-0963">Cytoplasm</keyword>
<dbReference type="GO" id="GO:0000278">
    <property type="term" value="P:mitotic cell cycle"/>
    <property type="evidence" value="ECO:0007669"/>
    <property type="project" value="TreeGrafter"/>
</dbReference>
<dbReference type="AlphaFoldDB" id="A0A401Q593"/>
<evidence type="ECO:0000313" key="6">
    <source>
        <dbReference type="EMBL" id="GCB80544.1"/>
    </source>
</evidence>
<name>A0A401Q593_SCYTO</name>
<dbReference type="EMBL" id="BFAA01011003">
    <property type="protein sequence ID" value="GCB80544.1"/>
    <property type="molecule type" value="Genomic_DNA"/>
</dbReference>
<dbReference type="GO" id="GO:0051295">
    <property type="term" value="P:establishment of meiotic spindle localization"/>
    <property type="evidence" value="ECO:0007669"/>
    <property type="project" value="TreeGrafter"/>
</dbReference>
<dbReference type="GO" id="GO:0005737">
    <property type="term" value="C:cytoplasm"/>
    <property type="evidence" value="ECO:0007669"/>
    <property type="project" value="UniProtKB-SubCell"/>
</dbReference>
<dbReference type="CDD" id="cd23767">
    <property type="entry name" value="IQCD"/>
    <property type="match status" value="6"/>
</dbReference>
<feature type="compositionally biased region" description="Polar residues" evidence="5">
    <location>
        <begin position="586"/>
        <end position="597"/>
    </location>
</feature>
<dbReference type="SUPFAM" id="SSF52540">
    <property type="entry name" value="P-loop containing nucleoside triphosphate hydrolases"/>
    <property type="match status" value="4"/>
</dbReference>
<gene>
    <name evidence="6" type="ORF">scyTo_0017218</name>
</gene>
<dbReference type="InterPro" id="IPR051185">
    <property type="entry name" value="ASPM"/>
</dbReference>
<keyword evidence="7" id="KW-1185">Reference proteome</keyword>
<dbReference type="GO" id="GO:0007051">
    <property type="term" value="P:spindle organization"/>
    <property type="evidence" value="ECO:0007669"/>
    <property type="project" value="TreeGrafter"/>
</dbReference>
<evidence type="ECO:0000256" key="5">
    <source>
        <dbReference type="SAM" id="MobiDB-lite"/>
    </source>
</evidence>
<feature type="region of interest" description="Disordered" evidence="5">
    <location>
        <begin position="557"/>
        <end position="661"/>
    </location>
</feature>
<dbReference type="Proteomes" id="UP000288216">
    <property type="component" value="Unassembled WGS sequence"/>
</dbReference>
<evidence type="ECO:0000313" key="7">
    <source>
        <dbReference type="Proteomes" id="UP000288216"/>
    </source>
</evidence>
<reference evidence="6 7" key="1">
    <citation type="journal article" date="2018" name="Nat. Ecol. Evol.">
        <title>Shark genomes provide insights into elasmobranch evolution and the origin of vertebrates.</title>
        <authorList>
            <person name="Hara Y"/>
            <person name="Yamaguchi K"/>
            <person name="Onimaru K"/>
            <person name="Kadota M"/>
            <person name="Koyanagi M"/>
            <person name="Keeley SD"/>
            <person name="Tatsumi K"/>
            <person name="Tanaka K"/>
            <person name="Motone F"/>
            <person name="Kageyama Y"/>
            <person name="Nozu R"/>
            <person name="Adachi N"/>
            <person name="Nishimura O"/>
            <person name="Nakagawa R"/>
            <person name="Tanegashima C"/>
            <person name="Kiyatake I"/>
            <person name="Matsumoto R"/>
            <person name="Murakumo K"/>
            <person name="Nishida K"/>
            <person name="Terakita A"/>
            <person name="Kuratani S"/>
            <person name="Sato K"/>
            <person name="Hyodo S Kuraku.S."/>
        </authorList>
    </citation>
    <scope>NUCLEOTIDE SEQUENCE [LARGE SCALE GENOMIC DNA]</scope>
</reference>
<comment type="caution">
    <text evidence="6">The sequence shown here is derived from an EMBL/GenBank/DDBJ whole genome shotgun (WGS) entry which is preliminary data.</text>
</comment>
<dbReference type="GO" id="GO:0005516">
    <property type="term" value="F:calmodulin binding"/>
    <property type="evidence" value="ECO:0007669"/>
    <property type="project" value="UniProtKB-KW"/>
</dbReference>
<accession>A0A401Q593</accession>
<dbReference type="Gene3D" id="1.20.5.190">
    <property type="match status" value="4"/>
</dbReference>
<dbReference type="STRING" id="75743.A0A401Q593"/>
<organism evidence="6 7">
    <name type="scientific">Scyliorhinus torazame</name>
    <name type="common">Cloudy catshark</name>
    <name type="synonym">Catulus torazame</name>
    <dbReference type="NCBI Taxonomy" id="75743"/>
    <lineage>
        <taxon>Eukaryota</taxon>
        <taxon>Metazoa</taxon>
        <taxon>Chordata</taxon>
        <taxon>Craniata</taxon>
        <taxon>Vertebrata</taxon>
        <taxon>Chondrichthyes</taxon>
        <taxon>Elasmobranchii</taxon>
        <taxon>Galeomorphii</taxon>
        <taxon>Galeoidea</taxon>
        <taxon>Carcharhiniformes</taxon>
        <taxon>Scyliorhinidae</taxon>
        <taxon>Scyliorhinus</taxon>
    </lineage>
</organism>
<evidence type="ECO:0000256" key="1">
    <source>
        <dbReference type="ARBA" id="ARBA00004496"/>
    </source>
</evidence>
<dbReference type="GO" id="GO:0000922">
    <property type="term" value="C:spindle pole"/>
    <property type="evidence" value="ECO:0007669"/>
    <property type="project" value="TreeGrafter"/>
</dbReference>
<proteinExistence type="predicted"/>
<sequence>MQSSKTSQLPVNLGQTMDEFEASTLSSQQSLSSISSQCSEMQEEIMAEELLKVMNFAASKIQALWRGYCTRKQLYIEQGAAMFLQAFWRGYQVRKLLQVPVSKPLLIHVKSLASWAQSQEQRRLLQAGQIHIQSRQHCQRQPIQLPIQKGPMWTSSLQRKILAATIIQAYWRGYVVRRDLAIKTGAAIFIQSFYRGYLARRNLKANSTPDPIPQDEEAKMVAYNMSFGPGHFKTQTPVPESPQWNSSSFQTGLRKMSLPRSRLAENASFLYSGNNDCVSGKGDTVQATKPRRLLSWYPDSRQENDTSAGTMSTIQMGYKSSVFVPGYFIEGAGDTTSMSGQHSTIQTQPKYISPVREVKEKDLDLVKSGKWEKHQNVKNKDRMCQQNILGITAARPKYCYRGQENVEGKGERNKSVSQYLVKCTPYASGKARKLIRYREDSSSVSSLSDQPFNEAPASKLDCDLSELEVPRRSPSYCRKSSARKTLKQLREESAAAGTIQAVWKGHCARRFLRQQADAATKIQAIFRSYRIRKEFANEGIFPLVYAKDSCRYLNKERVSQTASSRSNRPQSGGGSESPGDGATDYPTASTPGDSQRTGADPRHVNSESETFVQPSQRLETAKREPVCSSATPVLEAEEAPSSSPPAVTPGSEGRKCSQSHHWMQKTVQTRKQYQVRIRAACTIQAGWRGHQTRGSIRKQREAATKIQAHFRGFRIRKLMSNMEREEDLSDITDGASWGTPDSETRDAPDYLYLKTEAVNGHAAREPPRNREARIQVEFCCQHNPAWRDQAKPDGPAIFVKRNPCYNPRKVTIHVKAAGGDMS</sequence>
<feature type="compositionally biased region" description="Polar residues" evidence="5">
    <location>
        <begin position="559"/>
        <end position="570"/>
    </location>
</feature>